<dbReference type="InterPro" id="IPR004433">
    <property type="entry name" value="MenaQ_synth_MenD"/>
</dbReference>
<evidence type="ECO:0000259" key="11">
    <source>
        <dbReference type="Pfam" id="PF16582"/>
    </source>
</evidence>
<comment type="pathway">
    <text evidence="7">Cofactor biosynthesis; phylloquinone biosynthesis.</text>
</comment>
<feature type="region of interest" description="Disordered" evidence="8">
    <location>
        <begin position="178"/>
        <end position="198"/>
    </location>
</feature>
<dbReference type="Gene3D" id="3.40.50.1220">
    <property type="entry name" value="TPP-binding domain"/>
    <property type="match status" value="1"/>
</dbReference>
<dbReference type="InterPro" id="IPR032264">
    <property type="entry name" value="MenD_middle"/>
</dbReference>
<feature type="domain" description="Menaquinone biosynthesis protein MenD middle" evidence="11">
    <location>
        <begin position="229"/>
        <end position="406"/>
    </location>
</feature>
<sequence>MANRNTLYSQTLVDELARSGLEHVVIAPGSRNTPLVLAFAEHPRVQVWSVLDERSAAFMALGLALATDKPVAMLCTSGSAAANFFPAIVEAKQSRVPLIVLTADRPGELRHSGANQTIDQVKLFGEYVLWSVDLLLPEADMPADAFRSLRTTANRAYAVANGIPKGVVHLNVPFRKPLEPTPVPSDRTTPPDDAAPRPMNAPATTIAYGTLALNTMQLDMLANVIDTYERGLIVCGPNTPAHAYASIERLSAQTRYPILADAASGLRFRRSAALGLYDTFLSVGAPLPEPPDVVIRFGDVPTSQALNDYLNRIQPAYRVHLSGDGVWADDSHRTTHFLVADEKLACMQLYSRFENRPASAWAERWHALELATKHALEAALAETERFDGHIAREMVAALPNESALFIGSSLPIRNVDQFGLPNGANLRVFANRGASGIDGNVSTAVGIAAADRDRPVAALLGDLTLYHDMNGLMALRRLNVPLTMVVVNNDGGGIFHRLPIRDYEPTFTELFITPHGLTFEQAAAMYGLRYLRCDNRDGWQAALTESLTTRTPTLIEITTDGKADLARRKAVMARVKAALEQAAW</sequence>
<dbReference type="Proteomes" id="UP000234966">
    <property type="component" value="Unassembled WGS sequence"/>
</dbReference>
<organism evidence="12 13">
    <name type="scientific">Fischerella thermalis CCMEE 5330</name>
    <dbReference type="NCBI Taxonomy" id="2019670"/>
    <lineage>
        <taxon>Bacteria</taxon>
        <taxon>Bacillati</taxon>
        <taxon>Cyanobacteriota</taxon>
        <taxon>Cyanophyceae</taxon>
        <taxon>Nostocales</taxon>
        <taxon>Hapalosiphonaceae</taxon>
        <taxon>Fischerella</taxon>
    </lineage>
</organism>
<evidence type="ECO:0000256" key="8">
    <source>
        <dbReference type="SAM" id="MobiDB-lite"/>
    </source>
</evidence>
<dbReference type="EC" id="2.2.1.9" evidence="7"/>
<comment type="pathway">
    <text evidence="7">Quinol/quinone metabolism; 1,4-dihydroxy-2-naphthoate biosynthesis; 1,4-dihydroxy-2-naphthoate from chorismate: step 2/7.</text>
</comment>
<dbReference type="GO" id="GO:0000287">
    <property type="term" value="F:magnesium ion binding"/>
    <property type="evidence" value="ECO:0007669"/>
    <property type="project" value="UniProtKB-UniRule"/>
</dbReference>
<dbReference type="AlphaFoldDB" id="A0A2N6MNS9"/>
<dbReference type="InterPro" id="IPR029061">
    <property type="entry name" value="THDP-binding"/>
</dbReference>
<dbReference type="GO" id="GO:0030976">
    <property type="term" value="F:thiamine pyrophosphate binding"/>
    <property type="evidence" value="ECO:0007669"/>
    <property type="project" value="UniProtKB-UniRule"/>
</dbReference>
<comment type="catalytic activity">
    <reaction evidence="7">
        <text>isochorismate + 2-oxoglutarate + H(+) = 5-enolpyruvoyl-6-hydroxy-2-succinyl-cyclohex-3-ene-1-carboxylate + CO2</text>
        <dbReference type="Rhea" id="RHEA:25593"/>
        <dbReference type="ChEBI" id="CHEBI:15378"/>
        <dbReference type="ChEBI" id="CHEBI:16526"/>
        <dbReference type="ChEBI" id="CHEBI:16810"/>
        <dbReference type="ChEBI" id="CHEBI:29780"/>
        <dbReference type="ChEBI" id="CHEBI:58818"/>
        <dbReference type="EC" id="2.2.1.9"/>
    </reaction>
</comment>
<dbReference type="EMBL" id="NMQI01000029">
    <property type="protein sequence ID" value="PMB48416.1"/>
    <property type="molecule type" value="Genomic_DNA"/>
</dbReference>
<evidence type="ECO:0000259" key="10">
    <source>
        <dbReference type="Pfam" id="PF02776"/>
    </source>
</evidence>
<dbReference type="PANTHER" id="PTHR42916:SF1">
    <property type="entry name" value="PROTEIN PHYLLO, CHLOROPLASTIC"/>
    <property type="match status" value="1"/>
</dbReference>
<evidence type="ECO:0000256" key="3">
    <source>
        <dbReference type="ARBA" id="ARBA00022723"/>
    </source>
</evidence>
<dbReference type="CDD" id="cd02009">
    <property type="entry name" value="TPP_SHCHC_synthase"/>
    <property type="match status" value="1"/>
</dbReference>
<comment type="cofactor">
    <cofactor evidence="7">
        <name>thiamine diphosphate</name>
        <dbReference type="ChEBI" id="CHEBI:58937"/>
    </cofactor>
    <text evidence="7">Binds 1 thiamine pyrophosphate per subunit.</text>
</comment>
<feature type="domain" description="Thiamine pyrophosphate enzyme TPP-binding" evidence="9">
    <location>
        <begin position="429"/>
        <end position="557"/>
    </location>
</feature>
<keyword evidence="3 7" id="KW-0479">Metal-binding</keyword>
<evidence type="ECO:0000313" key="13">
    <source>
        <dbReference type="Proteomes" id="UP000234966"/>
    </source>
</evidence>
<dbReference type="Pfam" id="PF02775">
    <property type="entry name" value="TPP_enzyme_C"/>
    <property type="match status" value="1"/>
</dbReference>
<dbReference type="Gene3D" id="3.40.50.970">
    <property type="match status" value="2"/>
</dbReference>
<comment type="caution">
    <text evidence="12">The sequence shown here is derived from an EMBL/GenBank/DDBJ whole genome shotgun (WGS) entry which is preliminary data.</text>
</comment>
<dbReference type="PIRSF" id="PIRSF004983">
    <property type="entry name" value="MenD"/>
    <property type="match status" value="1"/>
</dbReference>
<dbReference type="UniPathway" id="UPA00995"/>
<dbReference type="Pfam" id="PF02776">
    <property type="entry name" value="TPP_enzyme_N"/>
    <property type="match status" value="1"/>
</dbReference>
<evidence type="ECO:0000256" key="6">
    <source>
        <dbReference type="ARBA" id="ARBA00023211"/>
    </source>
</evidence>
<evidence type="ECO:0000256" key="7">
    <source>
        <dbReference type="HAMAP-Rule" id="MF_01659"/>
    </source>
</evidence>
<evidence type="ECO:0000259" key="9">
    <source>
        <dbReference type="Pfam" id="PF02775"/>
    </source>
</evidence>
<name>A0A2N6MNS9_9CYAN</name>
<evidence type="ECO:0000256" key="2">
    <source>
        <dbReference type="ARBA" id="ARBA00022679"/>
    </source>
</evidence>
<dbReference type="InterPro" id="IPR011766">
    <property type="entry name" value="TPP_enzyme_TPP-bd"/>
</dbReference>
<gene>
    <name evidence="7" type="primary">menD</name>
    <name evidence="12" type="ORF">CEN41_01450</name>
</gene>
<dbReference type="PANTHER" id="PTHR42916">
    <property type="entry name" value="2-SUCCINYL-5-ENOLPYRUVYL-6-HYDROXY-3-CYCLOHEXENE-1-CARBOXYLATE SYNTHASE"/>
    <property type="match status" value="1"/>
</dbReference>
<protein>
    <recommendedName>
        <fullName evidence="7">2-succinyl-5-enolpyruvyl-6-hydroxy-3-cyclohexene-1-carboxylate synthase</fullName>
        <shortName evidence="7">SEPHCHC synthase</shortName>
        <ecNumber evidence="7">2.2.1.9</ecNumber>
    </recommendedName>
</protein>
<dbReference type="InterPro" id="IPR029035">
    <property type="entry name" value="DHS-like_NAD/FAD-binding_dom"/>
</dbReference>
<keyword evidence="1" id="KW-0474">Menaquinone biosynthesis</keyword>
<comment type="function">
    <text evidence="7">Catalyzes the thiamine diphosphate-dependent decarboxylation of 2-oxoglutarate and the subsequent addition of the resulting succinic semialdehyde-thiamine pyrophosphate anion to isochorismate to yield 2-succinyl-5-enolpyruvyl-6-hydroxy-3-cyclohexene-1-carboxylate (SEPHCHC).</text>
</comment>
<dbReference type="CDD" id="cd07037">
    <property type="entry name" value="TPP_PYR_MenD"/>
    <property type="match status" value="1"/>
</dbReference>
<dbReference type="SUPFAM" id="SSF52467">
    <property type="entry name" value="DHS-like NAD/FAD-binding domain"/>
    <property type="match status" value="1"/>
</dbReference>
<dbReference type="NCBIfam" id="TIGR00173">
    <property type="entry name" value="menD"/>
    <property type="match status" value="1"/>
</dbReference>
<accession>A0A2N6MNS9</accession>
<dbReference type="GO" id="GO:0030145">
    <property type="term" value="F:manganese ion binding"/>
    <property type="evidence" value="ECO:0007669"/>
    <property type="project" value="UniProtKB-UniRule"/>
</dbReference>
<dbReference type="GO" id="GO:0009234">
    <property type="term" value="P:menaquinone biosynthetic process"/>
    <property type="evidence" value="ECO:0007669"/>
    <property type="project" value="UniProtKB-KW"/>
</dbReference>
<keyword evidence="4 7" id="KW-0460">Magnesium</keyword>
<feature type="domain" description="Thiamine pyrophosphate enzyme N-terminal TPP-binding" evidence="10">
    <location>
        <begin position="9"/>
        <end position="122"/>
    </location>
</feature>
<evidence type="ECO:0000313" key="12">
    <source>
        <dbReference type="EMBL" id="PMB48416.1"/>
    </source>
</evidence>
<dbReference type="UniPathway" id="UPA01057">
    <property type="reaction ID" value="UER00164"/>
</dbReference>
<evidence type="ECO:0000256" key="5">
    <source>
        <dbReference type="ARBA" id="ARBA00023052"/>
    </source>
</evidence>
<keyword evidence="6 7" id="KW-0464">Manganese</keyword>
<dbReference type="GO" id="GO:0042372">
    <property type="term" value="P:phylloquinone biosynthetic process"/>
    <property type="evidence" value="ECO:0007669"/>
    <property type="project" value="UniProtKB-UniRule"/>
</dbReference>
<comment type="similarity">
    <text evidence="7">Belongs to the TPP enzyme family. MenD subfamily.</text>
</comment>
<comment type="cofactor">
    <cofactor evidence="7">
        <name>Mg(2+)</name>
        <dbReference type="ChEBI" id="CHEBI:18420"/>
    </cofactor>
    <cofactor evidence="7">
        <name>Mn(2+)</name>
        <dbReference type="ChEBI" id="CHEBI:29035"/>
    </cofactor>
</comment>
<dbReference type="GO" id="GO:0070204">
    <property type="term" value="F:2-succinyl-5-enolpyruvyl-6-hydroxy-3-cyclohexene-1-carboxylic-acid synthase activity"/>
    <property type="evidence" value="ECO:0007669"/>
    <property type="project" value="UniProtKB-UniRule"/>
</dbReference>
<comment type="subunit">
    <text evidence="7">Homodimer.</text>
</comment>
<dbReference type="Pfam" id="PF16582">
    <property type="entry name" value="TPP_enzyme_M_2"/>
    <property type="match status" value="1"/>
</dbReference>
<dbReference type="SUPFAM" id="SSF52518">
    <property type="entry name" value="Thiamin diphosphate-binding fold (THDP-binding)"/>
    <property type="match status" value="2"/>
</dbReference>
<evidence type="ECO:0000256" key="4">
    <source>
        <dbReference type="ARBA" id="ARBA00022842"/>
    </source>
</evidence>
<evidence type="ECO:0000256" key="1">
    <source>
        <dbReference type="ARBA" id="ARBA00022428"/>
    </source>
</evidence>
<keyword evidence="5 7" id="KW-0786">Thiamine pyrophosphate</keyword>
<dbReference type="InterPro" id="IPR012001">
    <property type="entry name" value="Thiamin_PyroP_enz_TPP-bd_dom"/>
</dbReference>
<reference evidence="12 13" key="1">
    <citation type="submission" date="2017-07" db="EMBL/GenBank/DDBJ databases">
        <title>Genomes of Fischerella (Mastigocladus) sp. strains.</title>
        <authorList>
            <person name="Miller S.R."/>
        </authorList>
    </citation>
    <scope>NUCLEOTIDE SEQUENCE [LARGE SCALE GENOMIC DNA]</scope>
    <source>
        <strain evidence="12 13">CCMEE 5330</strain>
    </source>
</reference>
<keyword evidence="2 7" id="KW-0808">Transferase</keyword>
<proteinExistence type="inferred from homology"/>
<dbReference type="HAMAP" id="MF_01659">
    <property type="entry name" value="MenD"/>
    <property type="match status" value="1"/>
</dbReference>